<name>A0A382ZP23_9ZZZZ</name>
<dbReference type="PANTHER" id="PTHR43725:SF53">
    <property type="entry name" value="UDP-ARABINOSE 4-EPIMERASE 1"/>
    <property type="match status" value="1"/>
</dbReference>
<dbReference type="Pfam" id="PF16363">
    <property type="entry name" value="GDP_Man_Dehyd"/>
    <property type="match status" value="1"/>
</dbReference>
<proteinExistence type="inferred from homology"/>
<dbReference type="InterPro" id="IPR036291">
    <property type="entry name" value="NAD(P)-bd_dom_sf"/>
</dbReference>
<accession>A0A382ZP23</accession>
<dbReference type="Gene3D" id="3.40.50.720">
    <property type="entry name" value="NAD(P)-binding Rossmann-like Domain"/>
    <property type="match status" value="1"/>
</dbReference>
<organism evidence="3">
    <name type="scientific">marine metagenome</name>
    <dbReference type="NCBI Taxonomy" id="408172"/>
    <lineage>
        <taxon>unclassified sequences</taxon>
        <taxon>metagenomes</taxon>
        <taxon>ecological metagenomes</taxon>
    </lineage>
</organism>
<evidence type="ECO:0000259" key="2">
    <source>
        <dbReference type="Pfam" id="PF16363"/>
    </source>
</evidence>
<protein>
    <recommendedName>
        <fullName evidence="2">NAD(P)-binding domain-containing protein</fullName>
    </recommendedName>
</protein>
<dbReference type="EMBL" id="UINC01185231">
    <property type="protein sequence ID" value="SVD96835.1"/>
    <property type="molecule type" value="Genomic_DNA"/>
</dbReference>
<dbReference type="InterPro" id="IPR016040">
    <property type="entry name" value="NAD(P)-bd_dom"/>
</dbReference>
<dbReference type="PANTHER" id="PTHR43725">
    <property type="entry name" value="UDP-GLUCOSE 4-EPIMERASE"/>
    <property type="match status" value="1"/>
</dbReference>
<dbReference type="GO" id="GO:0033499">
    <property type="term" value="P:galactose catabolic process via UDP-galactose, Leloir pathway"/>
    <property type="evidence" value="ECO:0007669"/>
    <property type="project" value="TreeGrafter"/>
</dbReference>
<reference evidence="3" key="1">
    <citation type="submission" date="2018-05" db="EMBL/GenBank/DDBJ databases">
        <authorList>
            <person name="Lanie J.A."/>
            <person name="Ng W.-L."/>
            <person name="Kazmierczak K.M."/>
            <person name="Andrzejewski T.M."/>
            <person name="Davidsen T.M."/>
            <person name="Wayne K.J."/>
            <person name="Tettelin H."/>
            <person name="Glass J.I."/>
            <person name="Rusch D."/>
            <person name="Podicherti R."/>
            <person name="Tsui H.-C.T."/>
            <person name="Winkler M.E."/>
        </authorList>
    </citation>
    <scope>NUCLEOTIDE SEQUENCE</scope>
</reference>
<evidence type="ECO:0000313" key="3">
    <source>
        <dbReference type="EMBL" id="SVD96835.1"/>
    </source>
</evidence>
<sequence length="156" mass="17118">MITGGLGFIGSNLARTLLSQGAKVTLVDSLIPQYGGNIFNIHDICDDVTVNICDVRDSLSIEELIQGKDYLFNLAGQTSHLDSMEDPQTDLDINAAAHLSILETCRKENPDIKIVFASTRQLYGKPDYLPVDEKHPTHPADVNGINKLAGEQYHLL</sequence>
<dbReference type="SUPFAM" id="SSF51735">
    <property type="entry name" value="NAD(P)-binding Rossmann-fold domains"/>
    <property type="match status" value="1"/>
</dbReference>
<gene>
    <name evidence="3" type="ORF">METZ01_LOCUS449689</name>
</gene>
<dbReference type="AlphaFoldDB" id="A0A382ZP23"/>
<feature type="non-terminal residue" evidence="3">
    <location>
        <position position="156"/>
    </location>
</feature>
<evidence type="ECO:0000256" key="1">
    <source>
        <dbReference type="ARBA" id="ARBA00007637"/>
    </source>
</evidence>
<feature type="domain" description="NAD(P)-binding" evidence="2">
    <location>
        <begin position="1"/>
        <end position="152"/>
    </location>
</feature>
<comment type="similarity">
    <text evidence="1">Belongs to the NAD(P)-dependent epimerase/dehydratase family.</text>
</comment>